<dbReference type="Proteomes" id="UP000317171">
    <property type="component" value="Chromosome"/>
</dbReference>
<evidence type="ECO:0008006" key="3">
    <source>
        <dbReference type="Google" id="ProtNLM"/>
    </source>
</evidence>
<proteinExistence type="predicted"/>
<accession>A0A517RBT8</accession>
<evidence type="ECO:0000313" key="1">
    <source>
        <dbReference type="EMBL" id="QDT41351.1"/>
    </source>
</evidence>
<dbReference type="OrthoDB" id="289368at2"/>
<dbReference type="AlphaFoldDB" id="A0A517RBT8"/>
<reference evidence="1 2" key="1">
    <citation type="submission" date="2019-02" db="EMBL/GenBank/DDBJ databases">
        <title>Deep-cultivation of Planctomycetes and their phenomic and genomic characterization uncovers novel biology.</title>
        <authorList>
            <person name="Wiegand S."/>
            <person name="Jogler M."/>
            <person name="Boedeker C."/>
            <person name="Pinto D."/>
            <person name="Vollmers J."/>
            <person name="Rivas-Marin E."/>
            <person name="Kohn T."/>
            <person name="Peeters S.H."/>
            <person name="Heuer A."/>
            <person name="Rast P."/>
            <person name="Oberbeckmann S."/>
            <person name="Bunk B."/>
            <person name="Jeske O."/>
            <person name="Meyerdierks A."/>
            <person name="Storesund J.E."/>
            <person name="Kallscheuer N."/>
            <person name="Luecker S."/>
            <person name="Lage O.M."/>
            <person name="Pohl T."/>
            <person name="Merkel B.J."/>
            <person name="Hornburger P."/>
            <person name="Mueller R.-W."/>
            <person name="Bruemmer F."/>
            <person name="Labrenz M."/>
            <person name="Spormann A.M."/>
            <person name="Op den Camp H."/>
            <person name="Overmann J."/>
            <person name="Amann R."/>
            <person name="Jetten M.S.M."/>
            <person name="Mascher T."/>
            <person name="Medema M.H."/>
            <person name="Devos D.P."/>
            <person name="Kaster A.-K."/>
            <person name="Ovreas L."/>
            <person name="Rohde M."/>
            <person name="Galperin M.Y."/>
            <person name="Jogler C."/>
        </authorList>
    </citation>
    <scope>NUCLEOTIDE SEQUENCE [LARGE SCALE GENOMIC DNA]</scope>
    <source>
        <strain evidence="1 2">Pan241w</strain>
    </source>
</reference>
<name>A0A517RBT8_9PLAN</name>
<dbReference type="PROSITE" id="PS51257">
    <property type="entry name" value="PROKAR_LIPOPROTEIN"/>
    <property type="match status" value="1"/>
</dbReference>
<dbReference type="KEGG" id="gaz:Pan241w_14110"/>
<dbReference type="RefSeq" id="WP_145212789.1">
    <property type="nucleotide sequence ID" value="NZ_CP036269.1"/>
</dbReference>
<evidence type="ECO:0000313" key="2">
    <source>
        <dbReference type="Proteomes" id="UP000317171"/>
    </source>
</evidence>
<sequence length="148" mass="15908">MRSKNQLPIFFAGLVLLATTGCGGQSGLEFSTSQVRGTVSYQGKPLESGKIRFIPDGEVINGQVAGKAIFADIKDGKYTIAEEDGATVGKNRVEIKSYRGSGKMMVSSGGEGQKVEEVVQFIPARFNSESTLSIEIKEGENVHDFDLK</sequence>
<organism evidence="1 2">
    <name type="scientific">Gimesia alba</name>
    <dbReference type="NCBI Taxonomy" id="2527973"/>
    <lineage>
        <taxon>Bacteria</taxon>
        <taxon>Pseudomonadati</taxon>
        <taxon>Planctomycetota</taxon>
        <taxon>Planctomycetia</taxon>
        <taxon>Planctomycetales</taxon>
        <taxon>Planctomycetaceae</taxon>
        <taxon>Gimesia</taxon>
    </lineage>
</organism>
<keyword evidence="2" id="KW-1185">Reference proteome</keyword>
<gene>
    <name evidence="1" type="ORF">Pan241w_14110</name>
</gene>
<dbReference type="EMBL" id="CP036269">
    <property type="protein sequence ID" value="QDT41351.1"/>
    <property type="molecule type" value="Genomic_DNA"/>
</dbReference>
<protein>
    <recommendedName>
        <fullName evidence="3">Carboxypeptidase regulatory-like domain-containing protein</fullName>
    </recommendedName>
</protein>